<accession>A0A1J3J004</accession>
<sequence length="157" mass="18088">MESEFIALDKAAEEAEWLRNFLEDIPMWEKPVPALRVHCDSQSAIARALSNLYNGKSRHIRRRHKTIRHLVSTGVITIDYIRSADNLADPFTKGLSRDQVEKSSKGMGLKPRKKDEVWWKPHLPEWRSHEVGSKGELNQTESKKSTVRLASLAQFLR</sequence>
<reference evidence="1" key="1">
    <citation type="submission" date="2016-07" db="EMBL/GenBank/DDBJ databases">
        <title>De novo transcriptome assembly of four accessions of the metal hyperaccumulator plant Noccaea caerulescens.</title>
        <authorList>
            <person name="Blande D."/>
            <person name="Halimaa P."/>
            <person name="Tervahauta A.I."/>
            <person name="Aarts M.G."/>
            <person name="Karenlampi S.O."/>
        </authorList>
    </citation>
    <scope>NUCLEOTIDE SEQUENCE</scope>
</reference>
<dbReference type="AlphaFoldDB" id="A0A1J3J004"/>
<organism evidence="1">
    <name type="scientific">Noccaea caerulescens</name>
    <name type="common">Alpine penny-cress</name>
    <name type="synonym">Thlaspi caerulescens</name>
    <dbReference type="NCBI Taxonomy" id="107243"/>
    <lineage>
        <taxon>Eukaryota</taxon>
        <taxon>Viridiplantae</taxon>
        <taxon>Streptophyta</taxon>
        <taxon>Embryophyta</taxon>
        <taxon>Tracheophyta</taxon>
        <taxon>Spermatophyta</taxon>
        <taxon>Magnoliopsida</taxon>
        <taxon>eudicotyledons</taxon>
        <taxon>Gunneridae</taxon>
        <taxon>Pentapetalae</taxon>
        <taxon>rosids</taxon>
        <taxon>malvids</taxon>
        <taxon>Brassicales</taxon>
        <taxon>Brassicaceae</taxon>
        <taxon>Coluteocarpeae</taxon>
        <taxon>Noccaea</taxon>
    </lineage>
</organism>
<dbReference type="EMBL" id="GEVM01020116">
    <property type="protein sequence ID" value="JAU85822.1"/>
    <property type="molecule type" value="Transcribed_RNA"/>
</dbReference>
<evidence type="ECO:0000313" key="1">
    <source>
        <dbReference type="EMBL" id="JAU85822.1"/>
    </source>
</evidence>
<gene>
    <name evidence="1" type="ORF">MP_TR22325_c22_g1_i1_g.65061</name>
</gene>
<dbReference type="CDD" id="cd09272">
    <property type="entry name" value="RNase_HI_RT_Ty1"/>
    <property type="match status" value="1"/>
</dbReference>
<name>A0A1J3J004_NOCCA</name>
<protein>
    <submittedName>
        <fullName evidence="1">Retrovirus-related Pol polyprotein from transposon TNT 1-94</fullName>
    </submittedName>
</protein>
<proteinExistence type="predicted"/>